<sequence length="127" mass="14356">MVALRTGAFVLFALFMPVCCSEVFFSDPVICYFLDAFLMVYCIAATALFFREKFSKIPTVTPVPEEKGGIYQELERPKDADPYEELNPRKAKAKTDRKKRAKKNRANLKDREPYESVPTGPPPASSP</sequence>
<dbReference type="PANTHER" id="PTHR10035:SF2">
    <property type="entry name" value="T-CELL SURFACE GLYCOPROTEIN CD3 ZETA CHAIN"/>
    <property type="match status" value="1"/>
</dbReference>
<keyword evidence="6" id="KW-0675">Receptor</keyword>
<keyword evidence="5" id="KW-1064">Adaptive immunity</keyword>
<protein>
    <recommendedName>
        <fullName evidence="12">T-cell surface glycoprotein CD3 zeta chain</fullName>
    </recommendedName>
</protein>
<evidence type="ECO:0000256" key="2">
    <source>
        <dbReference type="ARBA" id="ARBA00022475"/>
    </source>
</evidence>
<feature type="compositionally biased region" description="Basic and acidic residues" evidence="7">
    <location>
        <begin position="68"/>
        <end position="81"/>
    </location>
</feature>
<keyword evidence="11" id="KW-1185">Reference proteome</keyword>
<evidence type="ECO:0000256" key="8">
    <source>
        <dbReference type="SAM" id="Phobius"/>
    </source>
</evidence>
<evidence type="ECO:0000256" key="1">
    <source>
        <dbReference type="ARBA" id="ARBA00004251"/>
    </source>
</evidence>
<evidence type="ECO:0000256" key="4">
    <source>
        <dbReference type="ARBA" id="ARBA00022859"/>
    </source>
</evidence>
<dbReference type="Proteomes" id="UP001311232">
    <property type="component" value="Unassembled WGS sequence"/>
</dbReference>
<evidence type="ECO:0000256" key="3">
    <source>
        <dbReference type="ARBA" id="ARBA00022553"/>
    </source>
</evidence>
<evidence type="ECO:0000256" key="5">
    <source>
        <dbReference type="ARBA" id="ARBA00023130"/>
    </source>
</evidence>
<dbReference type="AlphaFoldDB" id="A0AAV9SKI1"/>
<dbReference type="Pfam" id="PF11628">
    <property type="entry name" value="TCR_zetazeta"/>
    <property type="match status" value="1"/>
</dbReference>
<dbReference type="InterPro" id="IPR021663">
    <property type="entry name" value="CD3_zeta/IgE_Fc_rcpt_gamma"/>
</dbReference>
<dbReference type="GO" id="GO:0002250">
    <property type="term" value="P:adaptive immune response"/>
    <property type="evidence" value="ECO:0007669"/>
    <property type="project" value="UniProtKB-KW"/>
</dbReference>
<feature type="signal peptide" evidence="9">
    <location>
        <begin position="1"/>
        <end position="20"/>
    </location>
</feature>
<keyword evidence="8" id="KW-0812">Transmembrane</keyword>
<organism evidence="10 11">
    <name type="scientific">Crenichthys baileyi</name>
    <name type="common">White River springfish</name>
    <dbReference type="NCBI Taxonomy" id="28760"/>
    <lineage>
        <taxon>Eukaryota</taxon>
        <taxon>Metazoa</taxon>
        <taxon>Chordata</taxon>
        <taxon>Craniata</taxon>
        <taxon>Vertebrata</taxon>
        <taxon>Euteleostomi</taxon>
        <taxon>Actinopterygii</taxon>
        <taxon>Neopterygii</taxon>
        <taxon>Teleostei</taxon>
        <taxon>Neoteleostei</taxon>
        <taxon>Acanthomorphata</taxon>
        <taxon>Ovalentaria</taxon>
        <taxon>Atherinomorphae</taxon>
        <taxon>Cyprinodontiformes</taxon>
        <taxon>Goodeidae</taxon>
        <taxon>Crenichthys</taxon>
    </lineage>
</organism>
<dbReference type="GO" id="GO:0098797">
    <property type="term" value="C:plasma membrane protein complex"/>
    <property type="evidence" value="ECO:0007669"/>
    <property type="project" value="UniProtKB-ARBA"/>
</dbReference>
<dbReference type="EMBL" id="JAHHUM010000293">
    <property type="protein sequence ID" value="KAK5621791.1"/>
    <property type="molecule type" value="Genomic_DNA"/>
</dbReference>
<keyword evidence="8" id="KW-1133">Transmembrane helix</keyword>
<name>A0AAV9SKI1_9TELE</name>
<evidence type="ECO:0000256" key="6">
    <source>
        <dbReference type="ARBA" id="ARBA00023170"/>
    </source>
</evidence>
<keyword evidence="2" id="KW-1003">Cell membrane</keyword>
<keyword evidence="9" id="KW-0732">Signal</keyword>
<keyword evidence="4" id="KW-0391">Immunity</keyword>
<evidence type="ECO:0000256" key="7">
    <source>
        <dbReference type="SAM" id="MobiDB-lite"/>
    </source>
</evidence>
<feature type="region of interest" description="Disordered" evidence="7">
    <location>
        <begin position="68"/>
        <end position="127"/>
    </location>
</feature>
<reference evidence="10 11" key="1">
    <citation type="submission" date="2021-06" db="EMBL/GenBank/DDBJ databases">
        <authorList>
            <person name="Palmer J.M."/>
        </authorList>
    </citation>
    <scope>NUCLEOTIDE SEQUENCE [LARGE SCALE GENOMIC DNA]</scope>
    <source>
        <strain evidence="10 11">MEX-2019</strain>
        <tissue evidence="10">Muscle</tissue>
    </source>
</reference>
<proteinExistence type="predicted"/>
<feature type="compositionally biased region" description="Basic residues" evidence="7">
    <location>
        <begin position="89"/>
        <end position="106"/>
    </location>
</feature>
<dbReference type="PANTHER" id="PTHR10035">
    <property type="entry name" value="T-CELL SURFACE GLYCOPROTEIN CD3 ZETA CHAIN"/>
    <property type="match status" value="1"/>
</dbReference>
<evidence type="ECO:0000313" key="11">
    <source>
        <dbReference type="Proteomes" id="UP001311232"/>
    </source>
</evidence>
<keyword evidence="3" id="KW-0597">Phosphoprotein</keyword>
<feature type="chain" id="PRO_5043754303" description="T-cell surface glycoprotein CD3 zeta chain" evidence="9">
    <location>
        <begin position="21"/>
        <end position="127"/>
    </location>
</feature>
<feature type="transmembrane region" description="Helical" evidence="8">
    <location>
        <begin position="30"/>
        <end position="50"/>
    </location>
</feature>
<gene>
    <name evidence="10" type="ORF">CRENBAI_015288</name>
</gene>
<evidence type="ECO:0000256" key="9">
    <source>
        <dbReference type="SAM" id="SignalP"/>
    </source>
</evidence>
<comment type="caution">
    <text evidence="10">The sequence shown here is derived from an EMBL/GenBank/DDBJ whole genome shotgun (WGS) entry which is preliminary data.</text>
</comment>
<keyword evidence="8" id="KW-0472">Membrane</keyword>
<evidence type="ECO:0008006" key="12">
    <source>
        <dbReference type="Google" id="ProtNLM"/>
    </source>
</evidence>
<accession>A0AAV9SKI1</accession>
<comment type="subcellular location">
    <subcellularLocation>
        <location evidence="1">Cell membrane</location>
        <topology evidence="1">Single-pass type I membrane protein</topology>
    </subcellularLocation>
</comment>
<evidence type="ECO:0000313" key="10">
    <source>
        <dbReference type="EMBL" id="KAK5621791.1"/>
    </source>
</evidence>
<dbReference type="InterPro" id="IPR024128">
    <property type="entry name" value="T-cell_CD3_zeta"/>
</dbReference>